<dbReference type="Gene3D" id="2.60.120.1060">
    <property type="entry name" value="NPCBM/NEW2 domain"/>
    <property type="match status" value="2"/>
</dbReference>
<dbReference type="InterPro" id="IPR008979">
    <property type="entry name" value="Galactose-bd-like_sf"/>
</dbReference>
<dbReference type="Pfam" id="PF13402">
    <property type="entry name" value="Peptidase_M60"/>
    <property type="match status" value="1"/>
</dbReference>
<dbReference type="Gene3D" id="3.80.10.10">
    <property type="entry name" value="Ribonuclease Inhibitor"/>
    <property type="match status" value="1"/>
</dbReference>
<dbReference type="Pfam" id="PF08305">
    <property type="entry name" value="NPCBM"/>
    <property type="match status" value="2"/>
</dbReference>
<dbReference type="EMBL" id="CP127162">
    <property type="protein sequence ID" value="WIV19157.1"/>
    <property type="molecule type" value="Genomic_DNA"/>
</dbReference>
<name>A0ABY8X0Y0_9BACL</name>
<dbReference type="Gene3D" id="2.60.120.1250">
    <property type="entry name" value="Peptidase M60, enhancin-like domain 1"/>
    <property type="match status" value="1"/>
</dbReference>
<accession>A0ABY8X0Y0</accession>
<feature type="signal peptide" evidence="1">
    <location>
        <begin position="1"/>
        <end position="26"/>
    </location>
</feature>
<dbReference type="InterPro" id="IPR000421">
    <property type="entry name" value="FA58C"/>
</dbReference>
<dbReference type="InterPro" id="IPR042279">
    <property type="entry name" value="Pep_M60_3"/>
</dbReference>
<evidence type="ECO:0000313" key="4">
    <source>
        <dbReference type="Proteomes" id="UP001236415"/>
    </source>
</evidence>
<dbReference type="InterPro" id="IPR032179">
    <property type="entry name" value="Cry22Aa_Ig-like"/>
</dbReference>
<keyword evidence="1" id="KW-0732">Signal</keyword>
<evidence type="ECO:0000259" key="2">
    <source>
        <dbReference type="PROSITE" id="PS51723"/>
    </source>
</evidence>
<evidence type="ECO:0000256" key="1">
    <source>
        <dbReference type="SAM" id="SignalP"/>
    </source>
</evidence>
<feature type="chain" id="PRO_5045466356" evidence="1">
    <location>
        <begin position="27"/>
        <end position="1498"/>
    </location>
</feature>
<dbReference type="SMART" id="SM01276">
    <property type="entry name" value="M60-like"/>
    <property type="match status" value="1"/>
</dbReference>
<dbReference type="InterPro" id="IPR032675">
    <property type="entry name" value="LRR_dom_sf"/>
</dbReference>
<dbReference type="Gene3D" id="2.60.40.10">
    <property type="entry name" value="Immunoglobulins"/>
    <property type="match status" value="2"/>
</dbReference>
<gene>
    <name evidence="3" type="ORF">QPK24_23065</name>
</gene>
<dbReference type="Gene3D" id="2.60.120.260">
    <property type="entry name" value="Galactose-binding domain-like"/>
    <property type="match status" value="1"/>
</dbReference>
<feature type="domain" description="Peptidase M60" evidence="2">
    <location>
        <begin position="300"/>
        <end position="625"/>
    </location>
</feature>
<dbReference type="Proteomes" id="UP001236415">
    <property type="component" value="Chromosome"/>
</dbReference>
<dbReference type="CDD" id="cd00146">
    <property type="entry name" value="PKD"/>
    <property type="match status" value="1"/>
</dbReference>
<dbReference type="Pfam" id="PF00754">
    <property type="entry name" value="F5_F8_type_C"/>
    <property type="match status" value="1"/>
</dbReference>
<dbReference type="Gene3D" id="3.40.390.80">
    <property type="entry name" value="Peptidase M60, enhancin-like domain 2"/>
    <property type="match status" value="1"/>
</dbReference>
<dbReference type="InterPro" id="IPR013783">
    <property type="entry name" value="Ig-like_fold"/>
</dbReference>
<dbReference type="Gene3D" id="1.20.1270.70">
    <property type="entry name" value="Designed single chain three-helix bundle"/>
    <property type="match status" value="1"/>
</dbReference>
<dbReference type="SMART" id="SM00776">
    <property type="entry name" value="NPCBM"/>
    <property type="match status" value="2"/>
</dbReference>
<reference evidence="3 4" key="1">
    <citation type="submission" date="2023-06" db="EMBL/GenBank/DDBJ databases">
        <title>Paenibacillus polygonum sp. nov., an endophytic bacterium, isolated from Polygonum lapathifolium L. in Nanji Wetland National Nature Reserve, South of Poyang Lake, Jiangxi Province, China.</title>
        <authorList>
            <person name="Yu Z."/>
        </authorList>
    </citation>
    <scope>NUCLEOTIDE SEQUENCE [LARGE SCALE GENOMIC DNA]</scope>
    <source>
        <strain evidence="3 4">C31</strain>
    </source>
</reference>
<dbReference type="InterPro" id="IPR013222">
    <property type="entry name" value="Glyco_hyd_98_carb-bd"/>
</dbReference>
<keyword evidence="4" id="KW-1185">Reference proteome</keyword>
<dbReference type="PROSITE" id="PS51450">
    <property type="entry name" value="LRR"/>
    <property type="match status" value="1"/>
</dbReference>
<dbReference type="InterPro" id="IPR038637">
    <property type="entry name" value="NPCBM_sf"/>
</dbReference>
<dbReference type="Gene3D" id="1.10.390.30">
    <property type="entry name" value="Peptidase M60, enhancin-like domain 3"/>
    <property type="match status" value="1"/>
</dbReference>
<sequence length="1498" mass="166002">MKKMIAIAVSAAMLLSVLSETSYVMASEVQNAKLAKSAAQSEVGSASKAAVVPFDLYGQEVLPTYNRIYKMENANIASITSNGGNYPKSQISKAIDGDMSTQWETGKPNSTTFTNEVVFRLNEITTLDRIVYAARQDIAKGKGFAQEFEIYGSATDEGNNFTLVTTGEYIGSTGNIVEIQFAATTFKRIKFVYKKANQNWASAAEFSFYREDKVRDAINTLFTDGTMSAVIPEYNQIDKLITLEQEAKEHPLNAAYKDQIDLAKKLVSGEIELQETLLKAEQRGDMRKHAQQNLRMNLGTNNQPTGFAAKPGDIIHVYLEVESADKIPSLVFTQQEGSWSSFAKSVQLKPGKNTITVPEIATSSYSRSVTKGGTIYIVNPYTSEEQGKAPMLRFEGVEKIPMMTSDTAPEQFKQELITYQKKIDEDAAAHPNVTDRQVVDVVEMVSNHIIFTGTASEAYHQFITKGNNPVDTITGYDVWMNQIFKNYGLDGTSEVNDPKLMRENIRLMQPYGAMYAAGDHTGIQNGTVALMLSDFRKVAPGWGLNHEIGHRLAIGEREYPEVTNNMVSMLMSVEAHNMNDSFAIDDRIPFETIYNYVIEENRAAMSEQGLAAQLGAYWQLELAHPGYWRELSQMYRERKVSLTNGDISKQQYYVEFSSELLGYDLSSYFARHGFTVTEETRVKTAKYPEPKKLWYLNNSVLTYEGTGIEDKDATYSVQVSTLVNAAAKTNTLNMSIDEKYQDDILGYEIYRDDILVGFTSKSQFMDTNVDTSINHTYKIIAYDKKLNPLNPTQCKAFQPKLSVEEQITLKLNQTFDLVDYVKATDYQGKEITREVVVKSSDVDVTKKGSYKVVYEVQSEGTTLTKTANVIVTSNLEYASDLTAESAKVGYGQFKKDTAPGGNAITLLRQGLTATYAKGIGVHANSELIYNIEGKGYDFFESFIGVDYAADRTRASAIFEVYVDGEKKFSSDVMKASTEHEFIKVPVAGAKKVKLVTTDAGDGNTQDHTVWAGAKFTTASSAPELFIPKSVSTTVGQEITIRADYSAVDAEDGDLTSEVIVAGEDQVNFNRAGEYPITYTVTDLDGNTSTKTRTIAVVDMEDYTYLTDYDWSSTQNSYTAPLKDISISAKTLRLTDEHSREISYKRGIGAHSNSTIVYDLTDKNVDYFTSFVGVDRQMYGSVGSISFEVFVDGEKKFDSGLMNSRDPQKFIQVDINGAKELRLVVTDGGNGNGSDHATWGDTKLHYANANRLFTDELGQAIEEAKAVILEGYTSESIEVFTTSLAKAEEVLVNQGATQNEVDAAIKALHSAKEGLKQIDLTQVITVKDSYLNDTIKKTLGVTGEVTLGDMYHLTSLICLPKGRDRVRSLEGLEYAINLETLNISGNEVTDFSPIGGLVKLSNFTMDPQYMEVAQLNGPVVEVDNLVTGIDGKKVIPVTAAIRNNKTSQETVLDGSEWSKSPEKFTFDLTNEEKGYYTFVIAYKVEGSLVQLMYIIDNSK</sequence>
<dbReference type="PROSITE" id="PS51723">
    <property type="entry name" value="PEPTIDASE_M60"/>
    <property type="match status" value="1"/>
</dbReference>
<protein>
    <submittedName>
        <fullName evidence="3">NPCBM/NEW2 domain-containing protein</fullName>
    </submittedName>
</protein>
<dbReference type="SUPFAM" id="SSF49785">
    <property type="entry name" value="Galactose-binding domain-like"/>
    <property type="match status" value="3"/>
</dbReference>
<organism evidence="3 4">
    <name type="scientific">Paenibacillus polygoni</name>
    <dbReference type="NCBI Taxonomy" id="3050112"/>
    <lineage>
        <taxon>Bacteria</taxon>
        <taxon>Bacillati</taxon>
        <taxon>Bacillota</taxon>
        <taxon>Bacilli</taxon>
        <taxon>Bacillales</taxon>
        <taxon>Paenibacillaceae</taxon>
        <taxon>Paenibacillus</taxon>
    </lineage>
</organism>
<dbReference type="InterPro" id="IPR001611">
    <property type="entry name" value="Leu-rich_rpt"/>
</dbReference>
<dbReference type="RefSeq" id="WP_285745087.1">
    <property type="nucleotide sequence ID" value="NZ_CP127162.1"/>
</dbReference>
<dbReference type="InterPro" id="IPR031161">
    <property type="entry name" value="Peptidase_M60_dom"/>
</dbReference>
<dbReference type="Pfam" id="PF16403">
    <property type="entry name" value="Bact_surface_Ig-like"/>
    <property type="match status" value="2"/>
</dbReference>
<proteinExistence type="predicted"/>
<evidence type="ECO:0000313" key="3">
    <source>
        <dbReference type="EMBL" id="WIV19157.1"/>
    </source>
</evidence>